<accession>A0AAD9XFF5</accession>
<keyword evidence="3" id="KW-1185">Reference proteome</keyword>
<dbReference type="EMBL" id="JANJYI010000002">
    <property type="protein sequence ID" value="KAK2658474.1"/>
    <property type="molecule type" value="Genomic_DNA"/>
</dbReference>
<dbReference type="SUPFAM" id="SSF56672">
    <property type="entry name" value="DNA/RNA polymerases"/>
    <property type="match status" value="1"/>
</dbReference>
<sequence>MAIKLDMSKAYDKVEWEFLRTVLFKMNFPLVWIDLVMDCISSTSLSFVLNGRNVGNVMPYRGLRQWCPLSPYLFLFCTEAFSCLLSDSEKNVRGLGFKCCRGAPIVSHMFFADDSFLFCKASKKSSLCIKKILDIYERGSGQQINLHKSSINFNPNVDNINRSGI</sequence>
<evidence type="ECO:0000313" key="3">
    <source>
        <dbReference type="Proteomes" id="UP001280121"/>
    </source>
</evidence>
<name>A0AAD9XFF5_9ROSI</name>
<protein>
    <recommendedName>
        <fullName evidence="1">Reverse transcriptase domain-containing protein</fullName>
    </recommendedName>
</protein>
<comment type="caution">
    <text evidence="2">The sequence shown here is derived from an EMBL/GenBank/DDBJ whole genome shotgun (WGS) entry which is preliminary data.</text>
</comment>
<evidence type="ECO:0000259" key="1">
    <source>
        <dbReference type="PROSITE" id="PS50878"/>
    </source>
</evidence>
<dbReference type="PANTHER" id="PTHR33116:SF86">
    <property type="entry name" value="REVERSE TRANSCRIPTASE DOMAIN-CONTAINING PROTEIN"/>
    <property type="match status" value="1"/>
</dbReference>
<proteinExistence type="predicted"/>
<dbReference type="PROSITE" id="PS50878">
    <property type="entry name" value="RT_POL"/>
    <property type="match status" value="1"/>
</dbReference>
<dbReference type="PANTHER" id="PTHR33116">
    <property type="entry name" value="REVERSE TRANSCRIPTASE ZINC-BINDING DOMAIN-CONTAINING PROTEIN-RELATED-RELATED"/>
    <property type="match status" value="1"/>
</dbReference>
<evidence type="ECO:0000313" key="2">
    <source>
        <dbReference type="EMBL" id="KAK2658474.1"/>
    </source>
</evidence>
<dbReference type="Pfam" id="PF00078">
    <property type="entry name" value="RVT_1"/>
    <property type="match status" value="1"/>
</dbReference>
<dbReference type="InterPro" id="IPR043502">
    <property type="entry name" value="DNA/RNA_pol_sf"/>
</dbReference>
<dbReference type="Proteomes" id="UP001280121">
    <property type="component" value="Unassembled WGS sequence"/>
</dbReference>
<dbReference type="AlphaFoldDB" id="A0AAD9XFF5"/>
<organism evidence="2 3">
    <name type="scientific">Dipteronia dyeriana</name>
    <dbReference type="NCBI Taxonomy" id="168575"/>
    <lineage>
        <taxon>Eukaryota</taxon>
        <taxon>Viridiplantae</taxon>
        <taxon>Streptophyta</taxon>
        <taxon>Embryophyta</taxon>
        <taxon>Tracheophyta</taxon>
        <taxon>Spermatophyta</taxon>
        <taxon>Magnoliopsida</taxon>
        <taxon>eudicotyledons</taxon>
        <taxon>Gunneridae</taxon>
        <taxon>Pentapetalae</taxon>
        <taxon>rosids</taxon>
        <taxon>malvids</taxon>
        <taxon>Sapindales</taxon>
        <taxon>Sapindaceae</taxon>
        <taxon>Hippocastanoideae</taxon>
        <taxon>Acereae</taxon>
        <taxon>Dipteronia</taxon>
    </lineage>
</organism>
<feature type="domain" description="Reverse transcriptase" evidence="1">
    <location>
        <begin position="1"/>
        <end position="165"/>
    </location>
</feature>
<gene>
    <name evidence="2" type="ORF">Ddye_005007</name>
</gene>
<dbReference type="InterPro" id="IPR000477">
    <property type="entry name" value="RT_dom"/>
</dbReference>
<reference evidence="2" key="1">
    <citation type="journal article" date="2023" name="Plant J.">
        <title>Genome sequences and population genomics provide insights into the demographic history, inbreeding, and mutation load of two 'living fossil' tree species of Dipteronia.</title>
        <authorList>
            <person name="Feng Y."/>
            <person name="Comes H.P."/>
            <person name="Chen J."/>
            <person name="Zhu S."/>
            <person name="Lu R."/>
            <person name="Zhang X."/>
            <person name="Li P."/>
            <person name="Qiu J."/>
            <person name="Olsen K.M."/>
            <person name="Qiu Y."/>
        </authorList>
    </citation>
    <scope>NUCLEOTIDE SEQUENCE</scope>
    <source>
        <strain evidence="2">KIB01</strain>
    </source>
</reference>